<gene>
    <name evidence="1" type="ORF">I2494_05480</name>
</gene>
<dbReference type="RefSeq" id="WP_218466099.1">
    <property type="nucleotide sequence ID" value="NZ_JADRCR010000002.1"/>
</dbReference>
<dbReference type="Proteomes" id="UP001296921">
    <property type="component" value="Unassembled WGS sequence"/>
</dbReference>
<organism evidence="1 2">
    <name type="scientific">Limnobaculum allomyrinae</name>
    <dbReference type="NCBI Taxonomy" id="2791986"/>
    <lineage>
        <taxon>Bacteria</taxon>
        <taxon>Pseudomonadati</taxon>
        <taxon>Pseudomonadota</taxon>
        <taxon>Gammaproteobacteria</taxon>
        <taxon>Enterobacterales</taxon>
        <taxon>Budviciaceae</taxon>
        <taxon>Limnobaculum</taxon>
    </lineage>
</organism>
<evidence type="ECO:0000313" key="2">
    <source>
        <dbReference type="Proteomes" id="UP001296921"/>
    </source>
</evidence>
<dbReference type="CDD" id="cd09022">
    <property type="entry name" value="Aldose_epim_Ec_YihR"/>
    <property type="match status" value="1"/>
</dbReference>
<proteinExistence type="predicted"/>
<protein>
    <submittedName>
        <fullName evidence="1">Aldose-1-epimerase</fullName>
    </submittedName>
</protein>
<dbReference type="InterPro" id="IPR008183">
    <property type="entry name" value="Aldose_1/G6P_1-epimerase"/>
</dbReference>
<evidence type="ECO:0000313" key="1">
    <source>
        <dbReference type="EMBL" id="MBK5143169.1"/>
    </source>
</evidence>
<name>A0ABS1IN46_9GAMM</name>
<dbReference type="PANTHER" id="PTHR10091">
    <property type="entry name" value="ALDOSE-1-EPIMERASE"/>
    <property type="match status" value="1"/>
</dbReference>
<dbReference type="InterPro" id="IPR037480">
    <property type="entry name" value="YihR-like"/>
</dbReference>
<reference evidence="1 2" key="1">
    <citation type="submission" date="2020-11" db="EMBL/GenBank/DDBJ databases">
        <title>Insectihabitans protaetiae gen. nov. sp. nov. and Insectihabitans allomyrinae sp. nov., isolated from larvae of Protaetia brevitarsis seulensis and Allomyrina dichotoma, respectively.</title>
        <authorList>
            <person name="Lee S.D."/>
            <person name="Byeon Y.-S."/>
            <person name="Kim S.-M."/>
            <person name="Yang H.L."/>
            <person name="Kim I.S."/>
        </authorList>
    </citation>
    <scope>NUCLEOTIDE SEQUENCE [LARGE SCALE GENOMIC DNA]</scope>
    <source>
        <strain evidence="1 2">BWR-B9</strain>
    </source>
</reference>
<dbReference type="Pfam" id="PF01263">
    <property type="entry name" value="Aldose_epim"/>
    <property type="match status" value="1"/>
</dbReference>
<comment type="caution">
    <text evidence="1">The sequence shown here is derived from an EMBL/GenBank/DDBJ whole genome shotgun (WGS) entry which is preliminary data.</text>
</comment>
<accession>A0ABS1IN46</accession>
<dbReference type="NCBIfam" id="NF011719">
    <property type="entry name" value="PRK15172.1"/>
    <property type="match status" value="1"/>
</dbReference>
<keyword evidence="2" id="KW-1185">Reference proteome</keyword>
<dbReference type="EMBL" id="JADRCR010000002">
    <property type="protein sequence ID" value="MBK5143169.1"/>
    <property type="molecule type" value="Genomic_DNA"/>
</dbReference>
<sequence>MHSSGKTIVLVAGHYQAKIVSVGAGIAELTHYQRHLVIPHKPEEMPLAHMGKVLIPWPNRVANGCYQHDGVVFKLPINDHDSNSAIHGFLAWRDWQVTEQTGTSVTLTAYLPPSYGYPFMLMSTVTYQLDAEAGLAAYITTKNIDDKSAPYGVGVHPYLTCNLDNVDNYQLTIPARQVLTVDQPLNPSHLITTDELGLNFLTAKPVGALRIDHTFKTVMPELSSSKWEVVITSQQQDMSVYLRSDQPWLQVYTGDKLNRIGLAVEPMSCPPNAFNSRVDLISLAPDESHHLFFAIGSKQNPKSGCEHNWH</sequence>
<dbReference type="PANTHER" id="PTHR10091:SF0">
    <property type="entry name" value="GALACTOSE MUTAROTASE"/>
    <property type="match status" value="1"/>
</dbReference>